<proteinExistence type="predicted"/>
<dbReference type="PANTHER" id="PTHR34825:SF1">
    <property type="entry name" value="AAA-ATPASE-LIKE DOMAIN-CONTAINING PROTEIN"/>
    <property type="match status" value="1"/>
</dbReference>
<organism evidence="1 2">
    <name type="scientific">Coemansia biformis</name>
    <dbReference type="NCBI Taxonomy" id="1286918"/>
    <lineage>
        <taxon>Eukaryota</taxon>
        <taxon>Fungi</taxon>
        <taxon>Fungi incertae sedis</taxon>
        <taxon>Zoopagomycota</taxon>
        <taxon>Kickxellomycotina</taxon>
        <taxon>Kickxellomycetes</taxon>
        <taxon>Kickxellales</taxon>
        <taxon>Kickxellaceae</taxon>
        <taxon>Coemansia</taxon>
    </lineage>
</organism>
<keyword evidence="2" id="KW-1185">Reference proteome</keyword>
<name>A0A9W7XR73_9FUNG</name>
<reference evidence="1" key="1">
    <citation type="submission" date="2022-07" db="EMBL/GenBank/DDBJ databases">
        <title>Phylogenomic reconstructions and comparative analyses of Kickxellomycotina fungi.</title>
        <authorList>
            <person name="Reynolds N.K."/>
            <person name="Stajich J.E."/>
            <person name="Barry K."/>
            <person name="Grigoriev I.V."/>
            <person name="Crous P."/>
            <person name="Smith M.E."/>
        </authorList>
    </citation>
    <scope>NUCLEOTIDE SEQUENCE</scope>
    <source>
        <strain evidence="1">BCRC 34381</strain>
    </source>
</reference>
<gene>
    <name evidence="1" type="ORF">LPJ61_006367</name>
</gene>
<sequence length="472" mass="53105">ALNKDWRHDAQVTYLELIGRIFKGNENLERGLLMGVHEFKLSDMDSGANNIRNILLTTRGYSHNAASPEGPAVRMTGIGLFTELFAFSGTEVVELVRWVLGRFSNAIRYAENEIVDILTKWYDGYDFGLVGRRYNPISVLGFLESLVTGSRQIATRSYWLDTGNPYSTEQLARTYRSATLLLASRLIDDYDSEGTNCSVRVKGMGGASGIDVHEIGLGSSSYPDDMGHLYGTSNLVTFLIHLGYLTRGDNNAVRIPNMELRTEWDMLSRVAAIRSGEVTGIDTDREDLWNHLYSGDARDVKYDIISVQGEWANAANHYHEKEYADIIRSCLKIRLRKPRNPDTDPKFDAQLATEVETGQGKLDTVITFDKGPETTDKLVVFIEFKHINPAYHTADDSPLERALTGLAQIVDREYSRHYRSDDYQRRLDIGVALNSAQCEVVWRKWIPTNTTNDDNDASAAAAAAYNHKRKGR</sequence>
<evidence type="ECO:0000313" key="1">
    <source>
        <dbReference type="EMBL" id="KAJ1719159.1"/>
    </source>
</evidence>
<feature type="non-terminal residue" evidence="1">
    <location>
        <position position="472"/>
    </location>
</feature>
<evidence type="ECO:0000313" key="2">
    <source>
        <dbReference type="Proteomes" id="UP001143981"/>
    </source>
</evidence>
<dbReference type="EMBL" id="JANBOI010003000">
    <property type="protein sequence ID" value="KAJ1719159.1"/>
    <property type="molecule type" value="Genomic_DNA"/>
</dbReference>
<protein>
    <submittedName>
        <fullName evidence="1">Uncharacterized protein</fullName>
    </submittedName>
</protein>
<dbReference type="OrthoDB" id="5584915at2759"/>
<dbReference type="AlphaFoldDB" id="A0A9W7XR73"/>
<feature type="non-terminal residue" evidence="1">
    <location>
        <position position="1"/>
    </location>
</feature>
<comment type="caution">
    <text evidence="1">The sequence shown here is derived from an EMBL/GenBank/DDBJ whole genome shotgun (WGS) entry which is preliminary data.</text>
</comment>
<accession>A0A9W7XR73</accession>
<dbReference type="Proteomes" id="UP001143981">
    <property type="component" value="Unassembled WGS sequence"/>
</dbReference>
<dbReference type="PANTHER" id="PTHR34825">
    <property type="entry name" value="CONSERVED PROTEIN, WITH A WEAK D-GALACTARATE DEHYDRATASE/ALTRONATE HYDROLASE DOMAIN"/>
    <property type="match status" value="1"/>
</dbReference>